<dbReference type="EnsemblMetazoa" id="AFAF016623-RA">
    <property type="protein sequence ID" value="AFAF016623-PA"/>
    <property type="gene ID" value="AFAF016623"/>
</dbReference>
<dbReference type="Proteomes" id="UP000075886">
    <property type="component" value="Unassembled WGS sequence"/>
</dbReference>
<dbReference type="GO" id="GO:0008061">
    <property type="term" value="F:chitin binding"/>
    <property type="evidence" value="ECO:0007669"/>
    <property type="project" value="InterPro"/>
</dbReference>
<feature type="domain" description="Chitin-binding type-2" evidence="2">
    <location>
        <begin position="38"/>
        <end position="100"/>
    </location>
</feature>
<feature type="chain" id="PRO_5008133439" description="Chitin-binding type-2 domain-containing protein" evidence="1">
    <location>
        <begin position="18"/>
        <end position="275"/>
    </location>
</feature>
<evidence type="ECO:0000259" key="2">
    <source>
        <dbReference type="SMART" id="SM00494"/>
    </source>
</evidence>
<feature type="domain" description="Chitin-binding type-2" evidence="2">
    <location>
        <begin position="214"/>
        <end position="275"/>
    </location>
</feature>
<dbReference type="SMART" id="SM00494">
    <property type="entry name" value="ChtBD2"/>
    <property type="match status" value="3"/>
</dbReference>
<dbReference type="EMBL" id="AXCN02002028">
    <property type="status" value="NOT_ANNOTATED_CDS"/>
    <property type="molecule type" value="Genomic_DNA"/>
</dbReference>
<organism evidence="3 4">
    <name type="scientific">Anopheles farauti</name>
    <dbReference type="NCBI Taxonomy" id="69004"/>
    <lineage>
        <taxon>Eukaryota</taxon>
        <taxon>Metazoa</taxon>
        <taxon>Ecdysozoa</taxon>
        <taxon>Arthropoda</taxon>
        <taxon>Hexapoda</taxon>
        <taxon>Insecta</taxon>
        <taxon>Pterygota</taxon>
        <taxon>Neoptera</taxon>
        <taxon>Endopterygota</taxon>
        <taxon>Diptera</taxon>
        <taxon>Nematocera</taxon>
        <taxon>Culicoidea</taxon>
        <taxon>Culicidae</taxon>
        <taxon>Anophelinae</taxon>
        <taxon>Anopheles</taxon>
    </lineage>
</organism>
<name>A0A182QTM9_9DIPT</name>
<evidence type="ECO:0000256" key="1">
    <source>
        <dbReference type="SAM" id="SignalP"/>
    </source>
</evidence>
<dbReference type="VEuPathDB" id="VectorBase:AFAF016623"/>
<dbReference type="InterPro" id="IPR036508">
    <property type="entry name" value="Chitin-bd_dom_sf"/>
</dbReference>
<proteinExistence type="predicted"/>
<protein>
    <recommendedName>
        <fullName evidence="2">Chitin-binding type-2 domain-containing protein</fullName>
    </recommendedName>
</protein>
<keyword evidence="4" id="KW-1185">Reference proteome</keyword>
<keyword evidence="1" id="KW-0732">Signal</keyword>
<reference evidence="3" key="2">
    <citation type="submission" date="2020-05" db="UniProtKB">
        <authorList>
            <consortium name="EnsemblMetazoa"/>
        </authorList>
    </citation>
    <scope>IDENTIFICATION</scope>
    <source>
        <strain evidence="3">FAR1</strain>
    </source>
</reference>
<feature type="domain" description="Chitin-binding type-2" evidence="2">
    <location>
        <begin position="109"/>
        <end position="177"/>
    </location>
</feature>
<reference evidence="4" key="1">
    <citation type="submission" date="2014-01" db="EMBL/GenBank/DDBJ databases">
        <title>The Genome Sequence of Anopheles farauti FAR1 (V2).</title>
        <authorList>
            <consortium name="The Broad Institute Genomics Platform"/>
            <person name="Neafsey D.E."/>
            <person name="Besansky N."/>
            <person name="Howell P."/>
            <person name="Walton C."/>
            <person name="Young S.K."/>
            <person name="Zeng Q."/>
            <person name="Gargeya S."/>
            <person name="Fitzgerald M."/>
            <person name="Haas B."/>
            <person name="Abouelleil A."/>
            <person name="Allen A.W."/>
            <person name="Alvarado L."/>
            <person name="Arachchi H.M."/>
            <person name="Berlin A.M."/>
            <person name="Chapman S.B."/>
            <person name="Gainer-Dewar J."/>
            <person name="Goldberg J."/>
            <person name="Griggs A."/>
            <person name="Gujja S."/>
            <person name="Hansen M."/>
            <person name="Howarth C."/>
            <person name="Imamovic A."/>
            <person name="Ireland A."/>
            <person name="Larimer J."/>
            <person name="McCowan C."/>
            <person name="Murphy C."/>
            <person name="Pearson M."/>
            <person name="Poon T.W."/>
            <person name="Priest M."/>
            <person name="Roberts A."/>
            <person name="Saif S."/>
            <person name="Shea T."/>
            <person name="Sisk P."/>
            <person name="Sykes S."/>
            <person name="Wortman J."/>
            <person name="Nusbaum C."/>
            <person name="Birren B."/>
        </authorList>
    </citation>
    <scope>NUCLEOTIDE SEQUENCE [LARGE SCALE GENOMIC DNA]</scope>
    <source>
        <strain evidence="4">FAR1</strain>
    </source>
</reference>
<evidence type="ECO:0000313" key="3">
    <source>
        <dbReference type="EnsemblMetazoa" id="AFAF016623-PA"/>
    </source>
</evidence>
<dbReference type="SUPFAM" id="SSF57625">
    <property type="entry name" value="Invertebrate chitin-binding proteins"/>
    <property type="match status" value="1"/>
</dbReference>
<dbReference type="GO" id="GO:0005576">
    <property type="term" value="C:extracellular region"/>
    <property type="evidence" value="ECO:0007669"/>
    <property type="project" value="InterPro"/>
</dbReference>
<dbReference type="InterPro" id="IPR002557">
    <property type="entry name" value="Chitin-bd_dom"/>
</dbReference>
<dbReference type="AlphaFoldDB" id="A0A182QTM9"/>
<evidence type="ECO:0000313" key="4">
    <source>
        <dbReference type="Proteomes" id="UP000075886"/>
    </source>
</evidence>
<dbReference type="STRING" id="69004.A0A182QTM9"/>
<sequence>MVDQLVFVLAIVGLTFGGAVVSESDVGARLYPVDCVVPSCATELDRATIWPFEDPNFFLRCEPTGAPWELVRHPCTGRRLFDFERQMCTVPQMWEEPCAVLGNPAPELGPCPEARCDNVGDLRRLWPTEEPARFLQCIPQAGGGVAPVPQYCPFATQFSLRLQACVTVHRWERECLFDGENTPDPTGGDTDPTTTELPLPPTSTLPGWTLCQPPVCEPEDPVLYPHTDPASFWQCVPQPTGFWVAQQRPCGAGTLFHYALQQCVFPADWENFCPA</sequence>
<accession>A0A182QTM9</accession>
<feature type="signal peptide" evidence="1">
    <location>
        <begin position="1"/>
        <end position="17"/>
    </location>
</feature>